<evidence type="ECO:0000313" key="3">
    <source>
        <dbReference type="Proteomes" id="UP000320672"/>
    </source>
</evidence>
<sequence>MCGDSRCLGRDWWGERLNESRLKVQAQANRGNVDPDGHEFDGVKEPSVDYAVAIDYEHEHRDAEHEHEHESGPDPSRAPEDGLRGF</sequence>
<feature type="region of interest" description="Disordered" evidence="1">
    <location>
        <begin position="26"/>
        <end position="45"/>
    </location>
</feature>
<dbReference type="Proteomes" id="UP000320672">
    <property type="component" value="Chromosome"/>
</dbReference>
<dbReference type="AlphaFoldDB" id="A0A517MEH2"/>
<keyword evidence="3" id="KW-1185">Reference proteome</keyword>
<dbReference type="EMBL" id="CP036262">
    <property type="protein sequence ID" value="QDS93236.1"/>
    <property type="molecule type" value="Genomic_DNA"/>
</dbReference>
<gene>
    <name evidence="2" type="ORF">FF011L_19970</name>
</gene>
<accession>A0A517MEH2</accession>
<feature type="region of interest" description="Disordered" evidence="1">
    <location>
        <begin position="55"/>
        <end position="86"/>
    </location>
</feature>
<name>A0A517MEH2_9BACT</name>
<evidence type="ECO:0000256" key="1">
    <source>
        <dbReference type="SAM" id="MobiDB-lite"/>
    </source>
</evidence>
<dbReference type="KEGG" id="rml:FF011L_19970"/>
<evidence type="ECO:0000313" key="2">
    <source>
        <dbReference type="EMBL" id="QDS93236.1"/>
    </source>
</evidence>
<organism evidence="2 3">
    <name type="scientific">Roseimaritima multifibrata</name>
    <dbReference type="NCBI Taxonomy" id="1930274"/>
    <lineage>
        <taxon>Bacteria</taxon>
        <taxon>Pseudomonadati</taxon>
        <taxon>Planctomycetota</taxon>
        <taxon>Planctomycetia</taxon>
        <taxon>Pirellulales</taxon>
        <taxon>Pirellulaceae</taxon>
        <taxon>Roseimaritima</taxon>
    </lineage>
</organism>
<reference evidence="2 3" key="1">
    <citation type="submission" date="2019-02" db="EMBL/GenBank/DDBJ databases">
        <title>Deep-cultivation of Planctomycetes and their phenomic and genomic characterization uncovers novel biology.</title>
        <authorList>
            <person name="Wiegand S."/>
            <person name="Jogler M."/>
            <person name="Boedeker C."/>
            <person name="Pinto D."/>
            <person name="Vollmers J."/>
            <person name="Rivas-Marin E."/>
            <person name="Kohn T."/>
            <person name="Peeters S.H."/>
            <person name="Heuer A."/>
            <person name="Rast P."/>
            <person name="Oberbeckmann S."/>
            <person name="Bunk B."/>
            <person name="Jeske O."/>
            <person name="Meyerdierks A."/>
            <person name="Storesund J.E."/>
            <person name="Kallscheuer N."/>
            <person name="Luecker S."/>
            <person name="Lage O.M."/>
            <person name="Pohl T."/>
            <person name="Merkel B.J."/>
            <person name="Hornburger P."/>
            <person name="Mueller R.-W."/>
            <person name="Bruemmer F."/>
            <person name="Labrenz M."/>
            <person name="Spormann A.M."/>
            <person name="Op den Camp H."/>
            <person name="Overmann J."/>
            <person name="Amann R."/>
            <person name="Jetten M.S.M."/>
            <person name="Mascher T."/>
            <person name="Medema M.H."/>
            <person name="Devos D.P."/>
            <person name="Kaster A.-K."/>
            <person name="Ovreas L."/>
            <person name="Rohde M."/>
            <person name="Galperin M.Y."/>
            <person name="Jogler C."/>
        </authorList>
    </citation>
    <scope>NUCLEOTIDE SEQUENCE [LARGE SCALE GENOMIC DNA]</scope>
    <source>
        <strain evidence="2 3">FF011L</strain>
    </source>
</reference>
<protein>
    <submittedName>
        <fullName evidence="2">Uncharacterized protein</fullName>
    </submittedName>
</protein>
<dbReference type="RefSeq" id="WP_145351437.1">
    <property type="nucleotide sequence ID" value="NZ_CP036262.1"/>
</dbReference>
<feature type="compositionally biased region" description="Basic and acidic residues" evidence="1">
    <location>
        <begin position="33"/>
        <end position="45"/>
    </location>
</feature>
<proteinExistence type="predicted"/>